<sequence>MNDEMRDEMRGEKTLNDEIRDEIRDEKNLNDDYHGQNEHAEKNRSVYLDFAAATPMNPEVVQAMLPYYTELFYNPSAPYARARAVRDEVERARASLAHGIGARPGNIVLTAGATEANNLAFATVSEDGHVIVDAIEHESILACAGGFSRKMLRVGADGRVDPKSVAAALRPETELVSIELANGEIGTIQPIREISAVVARERNRRLKAGEKRHIYFHADASQATSTLSVNVSSLGVDMMTLSAAKIYGPKQVGLLWASDSVRLRPLVLGGGQEGGVRSGTENVAGIVGFARALEVVQARQKDEACRLSRLRDLLQRLLVKEFPQMVVSGPKNAKLRLPSLLHVSFPEIEARRLVILLEREGVSVGTGSACAASKMHISHVLEAIGAPREVAAGSLRLTLGHSTTEADIIYAAEAIIRAVHAEQDRMQNARLSYGDING</sequence>
<dbReference type="InterPro" id="IPR016454">
    <property type="entry name" value="Cysteine_dSase"/>
</dbReference>
<dbReference type="Gene3D" id="1.10.260.50">
    <property type="match status" value="1"/>
</dbReference>
<dbReference type="PANTHER" id="PTHR11601:SF34">
    <property type="entry name" value="CYSTEINE DESULFURASE"/>
    <property type="match status" value="1"/>
</dbReference>
<comment type="caution">
    <text evidence="11">The sequence shown here is derived from an EMBL/GenBank/DDBJ whole genome shotgun (WGS) entry which is preliminary data.</text>
</comment>
<dbReference type="EMBL" id="JABZGW010000103">
    <property type="protein sequence ID" value="MBF4807685.1"/>
    <property type="molecule type" value="Genomic_DNA"/>
</dbReference>
<dbReference type="Pfam" id="PF00266">
    <property type="entry name" value="Aminotran_5"/>
    <property type="match status" value="1"/>
</dbReference>
<evidence type="ECO:0000256" key="5">
    <source>
        <dbReference type="ARBA" id="ARBA00022898"/>
    </source>
</evidence>
<dbReference type="GO" id="GO:0051536">
    <property type="term" value="F:iron-sulfur cluster binding"/>
    <property type="evidence" value="ECO:0007669"/>
    <property type="project" value="UniProtKB-KW"/>
</dbReference>
<gene>
    <name evidence="11" type="ORF">HXK26_03195</name>
</gene>
<evidence type="ECO:0000256" key="4">
    <source>
        <dbReference type="ARBA" id="ARBA00022723"/>
    </source>
</evidence>
<feature type="compositionally biased region" description="Basic and acidic residues" evidence="9">
    <location>
        <begin position="7"/>
        <end position="21"/>
    </location>
</feature>
<evidence type="ECO:0000313" key="12">
    <source>
        <dbReference type="Proteomes" id="UP000698335"/>
    </source>
</evidence>
<keyword evidence="3" id="KW-0808">Transferase</keyword>
<dbReference type="PIRSF" id="PIRSF005572">
    <property type="entry name" value="NifS"/>
    <property type="match status" value="1"/>
</dbReference>
<dbReference type="InterPro" id="IPR015424">
    <property type="entry name" value="PyrdxlP-dep_Trfase"/>
</dbReference>
<evidence type="ECO:0000256" key="3">
    <source>
        <dbReference type="ARBA" id="ARBA00022679"/>
    </source>
</evidence>
<dbReference type="GO" id="GO:0046872">
    <property type="term" value="F:metal ion binding"/>
    <property type="evidence" value="ECO:0007669"/>
    <property type="project" value="UniProtKB-KW"/>
</dbReference>
<proteinExistence type="inferred from homology"/>
<protein>
    <submittedName>
        <fullName evidence="11">Cysteine desulfurase</fullName>
    </submittedName>
</protein>
<comment type="cofactor">
    <cofactor evidence="1">
        <name>pyridoxal 5'-phosphate</name>
        <dbReference type="ChEBI" id="CHEBI:597326"/>
    </cofactor>
</comment>
<dbReference type="PANTHER" id="PTHR11601">
    <property type="entry name" value="CYSTEINE DESULFURYLASE FAMILY MEMBER"/>
    <property type="match status" value="1"/>
</dbReference>
<dbReference type="InterPro" id="IPR015422">
    <property type="entry name" value="PyrdxlP-dep_Trfase_small"/>
</dbReference>
<name>A0A930VX18_9ACTN</name>
<evidence type="ECO:0000256" key="2">
    <source>
        <dbReference type="ARBA" id="ARBA00006490"/>
    </source>
</evidence>
<comment type="similarity">
    <text evidence="2">Belongs to the class-V pyridoxal-phosphate-dependent aminotransferase family. NifS/IscS subfamily.</text>
</comment>
<keyword evidence="4" id="KW-0479">Metal-binding</keyword>
<keyword evidence="7" id="KW-0411">Iron-sulfur</keyword>
<reference evidence="11" key="1">
    <citation type="submission" date="2020-04" db="EMBL/GenBank/DDBJ databases">
        <title>Deep metagenomics examines the oral microbiome during advanced dental caries in children, revealing novel taxa and co-occurrences with host molecules.</title>
        <authorList>
            <person name="Baker J.L."/>
            <person name="Morton J.T."/>
            <person name="Dinis M."/>
            <person name="Alvarez R."/>
            <person name="Tran N.C."/>
            <person name="Knight R."/>
            <person name="Edlund A."/>
        </authorList>
    </citation>
    <scope>NUCLEOTIDE SEQUENCE</scope>
    <source>
        <strain evidence="11">JCVI_38_bin.5</strain>
    </source>
</reference>
<dbReference type="InterPro" id="IPR015421">
    <property type="entry name" value="PyrdxlP-dep_Trfase_major"/>
</dbReference>
<evidence type="ECO:0000256" key="6">
    <source>
        <dbReference type="ARBA" id="ARBA00023004"/>
    </source>
</evidence>
<evidence type="ECO:0000259" key="10">
    <source>
        <dbReference type="Pfam" id="PF00266"/>
    </source>
</evidence>
<evidence type="ECO:0000256" key="9">
    <source>
        <dbReference type="SAM" id="MobiDB-lite"/>
    </source>
</evidence>
<feature type="domain" description="Aminotransferase class V" evidence="10">
    <location>
        <begin position="46"/>
        <end position="408"/>
    </location>
</feature>
<dbReference type="Gene3D" id="3.40.640.10">
    <property type="entry name" value="Type I PLP-dependent aspartate aminotransferase-like (Major domain)"/>
    <property type="match status" value="1"/>
</dbReference>
<evidence type="ECO:0000256" key="8">
    <source>
        <dbReference type="ARBA" id="ARBA00050776"/>
    </source>
</evidence>
<evidence type="ECO:0000313" key="11">
    <source>
        <dbReference type="EMBL" id="MBF4807685.1"/>
    </source>
</evidence>
<accession>A0A930VX18</accession>
<keyword evidence="5" id="KW-0663">Pyridoxal phosphate</keyword>
<dbReference type="InterPro" id="IPR000192">
    <property type="entry name" value="Aminotrans_V_dom"/>
</dbReference>
<dbReference type="AlphaFoldDB" id="A0A930VX18"/>
<dbReference type="GO" id="GO:0031071">
    <property type="term" value="F:cysteine desulfurase activity"/>
    <property type="evidence" value="ECO:0007669"/>
    <property type="project" value="UniProtKB-EC"/>
</dbReference>
<dbReference type="Gene3D" id="3.90.1150.10">
    <property type="entry name" value="Aspartate Aminotransferase, domain 1"/>
    <property type="match status" value="1"/>
</dbReference>
<organism evidence="11 12">
    <name type="scientific">Lancefieldella rimae</name>
    <dbReference type="NCBI Taxonomy" id="1383"/>
    <lineage>
        <taxon>Bacteria</taxon>
        <taxon>Bacillati</taxon>
        <taxon>Actinomycetota</taxon>
        <taxon>Coriobacteriia</taxon>
        <taxon>Coriobacteriales</taxon>
        <taxon>Atopobiaceae</taxon>
        <taxon>Lancefieldella</taxon>
    </lineage>
</organism>
<evidence type="ECO:0000256" key="1">
    <source>
        <dbReference type="ARBA" id="ARBA00001933"/>
    </source>
</evidence>
<keyword evidence="6" id="KW-0408">Iron</keyword>
<evidence type="ECO:0000256" key="7">
    <source>
        <dbReference type="ARBA" id="ARBA00023014"/>
    </source>
</evidence>
<dbReference type="SUPFAM" id="SSF53383">
    <property type="entry name" value="PLP-dependent transferases"/>
    <property type="match status" value="1"/>
</dbReference>
<comment type="catalytic activity">
    <reaction evidence="8">
        <text>(sulfur carrier)-H + L-cysteine = (sulfur carrier)-SH + L-alanine</text>
        <dbReference type="Rhea" id="RHEA:43892"/>
        <dbReference type="Rhea" id="RHEA-COMP:14737"/>
        <dbReference type="Rhea" id="RHEA-COMP:14739"/>
        <dbReference type="ChEBI" id="CHEBI:29917"/>
        <dbReference type="ChEBI" id="CHEBI:35235"/>
        <dbReference type="ChEBI" id="CHEBI:57972"/>
        <dbReference type="ChEBI" id="CHEBI:64428"/>
        <dbReference type="EC" id="2.8.1.7"/>
    </reaction>
</comment>
<feature type="region of interest" description="Disordered" evidence="9">
    <location>
        <begin position="1"/>
        <end position="21"/>
    </location>
</feature>
<dbReference type="Proteomes" id="UP000698335">
    <property type="component" value="Unassembled WGS sequence"/>
</dbReference>